<dbReference type="EMBL" id="ASPP01027205">
    <property type="protein sequence ID" value="ETO06370.1"/>
    <property type="molecule type" value="Genomic_DNA"/>
</dbReference>
<evidence type="ECO:0000256" key="1">
    <source>
        <dbReference type="SAM" id="MobiDB-lite"/>
    </source>
</evidence>
<evidence type="ECO:0000313" key="3">
    <source>
        <dbReference type="Proteomes" id="UP000023152"/>
    </source>
</evidence>
<gene>
    <name evidence="2" type="ORF">RFI_31026</name>
</gene>
<feature type="compositionally biased region" description="Basic and acidic residues" evidence="1">
    <location>
        <begin position="299"/>
        <end position="333"/>
    </location>
</feature>
<feature type="non-terminal residue" evidence="2">
    <location>
        <position position="419"/>
    </location>
</feature>
<accession>X6M097</accession>
<organism evidence="2 3">
    <name type="scientific">Reticulomyxa filosa</name>
    <dbReference type="NCBI Taxonomy" id="46433"/>
    <lineage>
        <taxon>Eukaryota</taxon>
        <taxon>Sar</taxon>
        <taxon>Rhizaria</taxon>
        <taxon>Retaria</taxon>
        <taxon>Foraminifera</taxon>
        <taxon>Monothalamids</taxon>
        <taxon>Reticulomyxidae</taxon>
        <taxon>Reticulomyxa</taxon>
    </lineage>
</organism>
<feature type="compositionally biased region" description="Basic and acidic residues" evidence="1">
    <location>
        <begin position="100"/>
        <end position="111"/>
    </location>
</feature>
<dbReference type="Proteomes" id="UP000023152">
    <property type="component" value="Unassembled WGS sequence"/>
</dbReference>
<proteinExistence type="predicted"/>
<name>X6M097_RETFI</name>
<feature type="compositionally biased region" description="Polar residues" evidence="1">
    <location>
        <begin position="151"/>
        <end position="160"/>
    </location>
</feature>
<dbReference type="AlphaFoldDB" id="X6M097"/>
<feature type="compositionally biased region" description="Basic and acidic residues" evidence="1">
    <location>
        <begin position="174"/>
        <end position="185"/>
    </location>
</feature>
<evidence type="ECO:0000313" key="2">
    <source>
        <dbReference type="EMBL" id="ETO06370.1"/>
    </source>
</evidence>
<sequence length="419" mass="47422">KQNKTKQNKTKQKRQQKKDLPAKKSRVVITLESPDYCQHYHCSDELLEKLVTLSSLLPNELEALDDFESRINAKRQKLIDDLTGGNKKKASVELDASIATKRELGHSREEDHDGDDEPSNARRRGPNDRSSRNHRGVPMEFASSPVLLSSARGQRQSHGTSEADRGSELSAGRRILESLRRRVSGDRASNQSSDHRHTNVSTHHENRNSLDDVAADSRYLSSPELAADYDLATAHASNIRSVEDLVLGFTSQQDQLHVAQGNEDSNDDDANAIIVRPYFQRVQRPRRQQQQQQQSSNTQERERATAASMRSDRRRNTSQRERTDQSRYRQHRWAEDEPDIDVLSHHFNEDVFPAFQIEIESEDNNNLEDISRAFALGDSNGNDGNSGGQGATANEIAHIWRANAGQTTRNVLSGWEIYE</sequence>
<feature type="compositionally biased region" description="Basic residues" evidence="1">
    <location>
        <begin position="1"/>
        <end position="16"/>
    </location>
</feature>
<feature type="region of interest" description="Disordered" evidence="1">
    <location>
        <begin position="282"/>
        <end position="333"/>
    </location>
</feature>
<reference evidence="2 3" key="1">
    <citation type="journal article" date="2013" name="Curr. Biol.">
        <title>The Genome of the Foraminiferan Reticulomyxa filosa.</title>
        <authorList>
            <person name="Glockner G."/>
            <person name="Hulsmann N."/>
            <person name="Schleicher M."/>
            <person name="Noegel A.A."/>
            <person name="Eichinger L."/>
            <person name="Gallinger C."/>
            <person name="Pawlowski J."/>
            <person name="Sierra R."/>
            <person name="Euteneuer U."/>
            <person name="Pillet L."/>
            <person name="Moustafa A."/>
            <person name="Platzer M."/>
            <person name="Groth M."/>
            <person name="Szafranski K."/>
            <person name="Schliwa M."/>
        </authorList>
    </citation>
    <scope>NUCLEOTIDE SEQUENCE [LARGE SCALE GENOMIC DNA]</scope>
</reference>
<keyword evidence="3" id="KW-1185">Reference proteome</keyword>
<feature type="region of interest" description="Disordered" evidence="1">
    <location>
        <begin position="1"/>
        <end position="25"/>
    </location>
</feature>
<protein>
    <submittedName>
        <fullName evidence="2">Uncharacterized protein</fullName>
    </submittedName>
</protein>
<feature type="region of interest" description="Disordered" evidence="1">
    <location>
        <begin position="86"/>
        <end position="212"/>
    </location>
</feature>
<feature type="compositionally biased region" description="Basic and acidic residues" evidence="1">
    <location>
        <begin position="193"/>
        <end position="210"/>
    </location>
</feature>
<comment type="caution">
    <text evidence="2">The sequence shown here is derived from an EMBL/GenBank/DDBJ whole genome shotgun (WGS) entry which is preliminary data.</text>
</comment>
<feature type="non-terminal residue" evidence="2">
    <location>
        <position position="1"/>
    </location>
</feature>